<protein>
    <submittedName>
        <fullName evidence="1">Uncharacterized protein</fullName>
    </submittedName>
</protein>
<dbReference type="PROSITE" id="PS51257">
    <property type="entry name" value="PROKAR_LIPOPROTEIN"/>
    <property type="match status" value="1"/>
</dbReference>
<name>A0A5A8F3W3_9BACT</name>
<sequence>MKKSIIILLSFLFISCASHYVKKKDDSLLFYLRDDSSKNIELYVDVDGFEKHKAEKIKNDIWVVKIKHPASKEIKYFYKVDGKLYIPDCELKEKDDFGGENCIFKNFP</sequence>
<evidence type="ECO:0000313" key="1">
    <source>
        <dbReference type="EMBL" id="KAA0258568.1"/>
    </source>
</evidence>
<dbReference type="Proteomes" id="UP000322876">
    <property type="component" value="Unassembled WGS sequence"/>
</dbReference>
<dbReference type="Gene3D" id="2.60.40.10">
    <property type="entry name" value="Immunoglobulins"/>
    <property type="match status" value="1"/>
</dbReference>
<dbReference type="InterPro" id="IPR013783">
    <property type="entry name" value="Ig-like_fold"/>
</dbReference>
<dbReference type="RefSeq" id="WP_149266122.1">
    <property type="nucleotide sequence ID" value="NZ_VFJB01000004.1"/>
</dbReference>
<keyword evidence="2" id="KW-1185">Reference proteome</keyword>
<proteinExistence type="predicted"/>
<organism evidence="1 2">
    <name type="scientific">Deferribacter autotrophicus</name>
    <dbReference type="NCBI Taxonomy" id="500465"/>
    <lineage>
        <taxon>Bacteria</taxon>
        <taxon>Pseudomonadati</taxon>
        <taxon>Deferribacterota</taxon>
        <taxon>Deferribacteres</taxon>
        <taxon>Deferribacterales</taxon>
        <taxon>Deferribacteraceae</taxon>
        <taxon>Deferribacter</taxon>
    </lineage>
</organism>
<dbReference type="SUPFAM" id="SSF81296">
    <property type="entry name" value="E set domains"/>
    <property type="match status" value="1"/>
</dbReference>
<gene>
    <name evidence="1" type="ORF">FHQ18_05260</name>
</gene>
<evidence type="ECO:0000313" key="2">
    <source>
        <dbReference type="Proteomes" id="UP000322876"/>
    </source>
</evidence>
<dbReference type="OrthoDB" id="5420901at2"/>
<comment type="caution">
    <text evidence="1">The sequence shown here is derived from an EMBL/GenBank/DDBJ whole genome shotgun (WGS) entry which is preliminary data.</text>
</comment>
<dbReference type="AlphaFoldDB" id="A0A5A8F3W3"/>
<reference evidence="1 2" key="1">
    <citation type="submission" date="2019-06" db="EMBL/GenBank/DDBJ databases">
        <title>Genomic insights into carbon and energy metabolism of Deferribacter autotrophicus revealed new metabolic traits in the phylum Deferribacteres.</title>
        <authorList>
            <person name="Slobodkin A.I."/>
            <person name="Slobodkina G.B."/>
            <person name="Allioux M."/>
            <person name="Alain K."/>
            <person name="Jebbar M."/>
            <person name="Shadrin V."/>
            <person name="Kublanov I.V."/>
            <person name="Toshchakov S.V."/>
            <person name="Bonch-Osmolovskaya E.A."/>
        </authorList>
    </citation>
    <scope>NUCLEOTIDE SEQUENCE [LARGE SCALE GENOMIC DNA]</scope>
    <source>
        <strain evidence="1 2">SL50</strain>
    </source>
</reference>
<accession>A0A5A8F3W3</accession>
<dbReference type="EMBL" id="VFJB01000004">
    <property type="protein sequence ID" value="KAA0258568.1"/>
    <property type="molecule type" value="Genomic_DNA"/>
</dbReference>
<dbReference type="InterPro" id="IPR014756">
    <property type="entry name" value="Ig_E-set"/>
</dbReference>